<evidence type="ECO:0000256" key="3">
    <source>
        <dbReference type="ARBA" id="ARBA00022475"/>
    </source>
</evidence>
<feature type="domain" description="Neurotransmitter-gated ion-channel transmembrane" evidence="22">
    <location>
        <begin position="241"/>
        <end position="334"/>
    </location>
</feature>
<keyword evidence="13" id="KW-0325">Glycoprotein</keyword>
<dbReference type="EMBL" id="CAJPWZ010001066">
    <property type="protein sequence ID" value="CAG2206983.1"/>
    <property type="molecule type" value="Genomic_DNA"/>
</dbReference>
<dbReference type="InterPro" id="IPR006029">
    <property type="entry name" value="Neurotrans-gated_channel_TM"/>
</dbReference>
<keyword evidence="7" id="KW-0770">Synapse</keyword>
<dbReference type="PRINTS" id="PR00252">
    <property type="entry name" value="NRIONCHANNEL"/>
</dbReference>
<dbReference type="PRINTS" id="PR00253">
    <property type="entry name" value="GABAARECEPTR"/>
</dbReference>
<dbReference type="InterPro" id="IPR006201">
    <property type="entry name" value="Neur_channel"/>
</dbReference>
<protein>
    <recommendedName>
        <fullName evidence="19">Gamma-aminobutyric acid receptor subunit beta</fullName>
    </recommendedName>
</protein>
<comment type="similarity">
    <text evidence="1">Belongs to the ligand-gated ion channel (TC 1.A.9) family. Gamma-aminobutyric acid receptor (TC 1.A.9.5) subfamily.</text>
</comment>
<keyword evidence="16" id="KW-1071">Ligand-gated ion channel</keyword>
<proteinExistence type="inferred from homology"/>
<dbReference type="CDD" id="cd19049">
    <property type="entry name" value="LGIC_TM_anion"/>
    <property type="match status" value="1"/>
</dbReference>
<evidence type="ECO:0000256" key="11">
    <source>
        <dbReference type="ARBA" id="ARBA00023170"/>
    </source>
</evidence>
<comment type="subcellular location">
    <subcellularLocation>
        <location evidence="18">Postsynaptic cell membrane</location>
        <topology evidence="18">Multi-pass membrane protein</topology>
    </subcellularLocation>
</comment>
<keyword evidence="5 20" id="KW-0732">Signal</keyword>
<evidence type="ECO:0000256" key="19">
    <source>
        <dbReference type="ARBA" id="ARBA00071250"/>
    </source>
</evidence>
<evidence type="ECO:0000256" key="17">
    <source>
        <dbReference type="ARBA" id="ARBA00023303"/>
    </source>
</evidence>
<dbReference type="GO" id="GO:0005230">
    <property type="term" value="F:extracellular ligand-gated monoatomic ion channel activity"/>
    <property type="evidence" value="ECO:0007669"/>
    <property type="project" value="InterPro"/>
</dbReference>
<evidence type="ECO:0000256" key="4">
    <source>
        <dbReference type="ARBA" id="ARBA00022692"/>
    </source>
</evidence>
<keyword evidence="9 20" id="KW-0472">Membrane</keyword>
<keyword evidence="8 20" id="KW-0406">Ion transport</keyword>
<dbReference type="InterPro" id="IPR018000">
    <property type="entry name" value="Neurotransmitter_ion_chnl_CS"/>
</dbReference>
<evidence type="ECO:0000313" key="24">
    <source>
        <dbReference type="Proteomes" id="UP000683360"/>
    </source>
</evidence>
<keyword evidence="14" id="KW-0868">Chloride</keyword>
<dbReference type="SUPFAM" id="SSF90112">
    <property type="entry name" value="Neurotransmitter-gated ion-channel transmembrane pore"/>
    <property type="match status" value="1"/>
</dbReference>
<dbReference type="OrthoDB" id="407674at2759"/>
<feature type="transmembrane region" description="Helical" evidence="20">
    <location>
        <begin position="234"/>
        <end position="255"/>
    </location>
</feature>
<evidence type="ECO:0000256" key="8">
    <source>
        <dbReference type="ARBA" id="ARBA00023065"/>
    </source>
</evidence>
<feature type="domain" description="Neurotransmitter-gated ion-channel ligand-binding" evidence="21">
    <location>
        <begin position="23"/>
        <end position="232"/>
    </location>
</feature>
<keyword evidence="15" id="KW-0628">Postsynaptic cell membrane</keyword>
<keyword evidence="17 20" id="KW-0407">Ion channel</keyword>
<keyword evidence="11" id="KW-0675">Receptor</keyword>
<accession>A0A8S3RJN9</accession>
<feature type="chain" id="PRO_5035965043" description="Gamma-aminobutyric acid receptor subunit beta" evidence="20">
    <location>
        <begin position="17"/>
        <end position="400"/>
    </location>
</feature>
<dbReference type="InterPro" id="IPR006202">
    <property type="entry name" value="Neur_chan_lig-bd"/>
</dbReference>
<evidence type="ECO:0000256" key="7">
    <source>
        <dbReference type="ARBA" id="ARBA00023018"/>
    </source>
</evidence>
<evidence type="ECO:0000256" key="18">
    <source>
        <dbReference type="ARBA" id="ARBA00034104"/>
    </source>
</evidence>
<comment type="caution">
    <text evidence="20">Lacks conserved residue(s) required for the propagation of feature annotation.</text>
</comment>
<evidence type="ECO:0000256" key="14">
    <source>
        <dbReference type="ARBA" id="ARBA00023214"/>
    </source>
</evidence>
<dbReference type="PANTHER" id="PTHR18945">
    <property type="entry name" value="NEUROTRANSMITTER GATED ION CHANNEL"/>
    <property type="match status" value="1"/>
</dbReference>
<evidence type="ECO:0000256" key="13">
    <source>
        <dbReference type="ARBA" id="ARBA00023180"/>
    </source>
</evidence>
<dbReference type="InterPro" id="IPR036734">
    <property type="entry name" value="Neur_chan_lig-bd_sf"/>
</dbReference>
<evidence type="ECO:0000256" key="16">
    <source>
        <dbReference type="ARBA" id="ARBA00023286"/>
    </source>
</evidence>
<keyword evidence="12" id="KW-0869">Chloride channel</keyword>
<keyword evidence="24" id="KW-1185">Reference proteome</keyword>
<feature type="signal peptide" evidence="20">
    <location>
        <begin position="1"/>
        <end position="16"/>
    </location>
</feature>
<evidence type="ECO:0000256" key="15">
    <source>
        <dbReference type="ARBA" id="ARBA00023257"/>
    </source>
</evidence>
<keyword evidence="2 20" id="KW-0813">Transport</keyword>
<dbReference type="AlphaFoldDB" id="A0A8S3RJN9"/>
<evidence type="ECO:0000256" key="5">
    <source>
        <dbReference type="ARBA" id="ARBA00022729"/>
    </source>
</evidence>
<keyword evidence="3" id="KW-1003">Cell membrane</keyword>
<dbReference type="Gene3D" id="1.20.58.390">
    <property type="entry name" value="Neurotransmitter-gated ion-channel transmembrane domain"/>
    <property type="match status" value="1"/>
</dbReference>
<reference evidence="23" key="1">
    <citation type="submission" date="2021-03" db="EMBL/GenBank/DDBJ databases">
        <authorList>
            <person name="Bekaert M."/>
        </authorList>
    </citation>
    <scope>NUCLEOTIDE SEQUENCE</scope>
</reference>
<comment type="caution">
    <text evidence="23">The sequence shown here is derived from an EMBL/GenBank/DDBJ whole genome shotgun (WGS) entry which is preliminary data.</text>
</comment>
<dbReference type="SMR" id="A0A8S3RJN9"/>
<dbReference type="InterPro" id="IPR036719">
    <property type="entry name" value="Neuro-gated_channel_TM_sf"/>
</dbReference>
<evidence type="ECO:0000256" key="6">
    <source>
        <dbReference type="ARBA" id="ARBA00022989"/>
    </source>
</evidence>
<dbReference type="Gene3D" id="2.70.170.10">
    <property type="entry name" value="Neurotransmitter-gated ion-channel ligand-binding domain"/>
    <property type="match status" value="1"/>
</dbReference>
<evidence type="ECO:0000256" key="20">
    <source>
        <dbReference type="RuleBase" id="RU000687"/>
    </source>
</evidence>
<dbReference type="GO" id="GO:0034707">
    <property type="term" value="C:chloride channel complex"/>
    <property type="evidence" value="ECO:0007669"/>
    <property type="project" value="UniProtKB-KW"/>
</dbReference>
<dbReference type="InterPro" id="IPR038050">
    <property type="entry name" value="Neuro_actylchol_rec"/>
</dbReference>
<dbReference type="Pfam" id="PF02931">
    <property type="entry name" value="Neur_chan_LBD"/>
    <property type="match status" value="1"/>
</dbReference>
<evidence type="ECO:0000256" key="10">
    <source>
        <dbReference type="ARBA" id="ARBA00023157"/>
    </source>
</evidence>
<dbReference type="NCBIfam" id="TIGR00860">
    <property type="entry name" value="LIC"/>
    <property type="match status" value="1"/>
</dbReference>
<feature type="transmembrane region" description="Helical" evidence="20">
    <location>
        <begin position="262"/>
        <end position="278"/>
    </location>
</feature>
<evidence type="ECO:0000259" key="22">
    <source>
        <dbReference type="Pfam" id="PF02932"/>
    </source>
</evidence>
<evidence type="ECO:0000259" key="21">
    <source>
        <dbReference type="Pfam" id="PF02931"/>
    </source>
</evidence>
<keyword evidence="4 20" id="KW-0812">Transmembrane</keyword>
<evidence type="ECO:0000256" key="1">
    <source>
        <dbReference type="ARBA" id="ARBA00010180"/>
    </source>
</evidence>
<dbReference type="PROSITE" id="PS00236">
    <property type="entry name" value="NEUROTR_ION_CHANNEL"/>
    <property type="match status" value="1"/>
</dbReference>
<name>A0A8S3RJN9_MYTED</name>
<dbReference type="GO" id="GO:0045211">
    <property type="term" value="C:postsynaptic membrane"/>
    <property type="evidence" value="ECO:0007669"/>
    <property type="project" value="UniProtKB-SubCell"/>
</dbReference>
<dbReference type="Proteomes" id="UP000683360">
    <property type="component" value="Unassembled WGS sequence"/>
</dbReference>
<keyword evidence="6 20" id="KW-1133">Transmembrane helix</keyword>
<feature type="transmembrane region" description="Helical" evidence="20">
    <location>
        <begin position="298"/>
        <end position="319"/>
    </location>
</feature>
<dbReference type="SUPFAM" id="SSF63712">
    <property type="entry name" value="Nicotinic receptor ligand binding domain-like"/>
    <property type="match status" value="1"/>
</dbReference>
<dbReference type="GO" id="GO:0005254">
    <property type="term" value="F:chloride channel activity"/>
    <property type="evidence" value="ECO:0007669"/>
    <property type="project" value="UniProtKB-KW"/>
</dbReference>
<dbReference type="GO" id="GO:0004888">
    <property type="term" value="F:transmembrane signaling receptor activity"/>
    <property type="evidence" value="ECO:0007669"/>
    <property type="project" value="InterPro"/>
</dbReference>
<gene>
    <name evidence="23" type="ORF">MEDL_21272</name>
</gene>
<evidence type="ECO:0000256" key="9">
    <source>
        <dbReference type="ARBA" id="ARBA00023136"/>
    </source>
</evidence>
<evidence type="ECO:0000256" key="2">
    <source>
        <dbReference type="ARBA" id="ARBA00022448"/>
    </source>
</evidence>
<organism evidence="23 24">
    <name type="scientific">Mytilus edulis</name>
    <name type="common">Blue mussel</name>
    <dbReference type="NCBI Taxonomy" id="6550"/>
    <lineage>
        <taxon>Eukaryota</taxon>
        <taxon>Metazoa</taxon>
        <taxon>Spiralia</taxon>
        <taxon>Lophotrochozoa</taxon>
        <taxon>Mollusca</taxon>
        <taxon>Bivalvia</taxon>
        <taxon>Autobranchia</taxon>
        <taxon>Pteriomorphia</taxon>
        <taxon>Mytilida</taxon>
        <taxon>Mytiloidea</taxon>
        <taxon>Mytilidae</taxon>
        <taxon>Mytilinae</taxon>
        <taxon>Mytilus</taxon>
    </lineage>
</organism>
<dbReference type="FunFam" id="1.20.58.390:FF:000067">
    <property type="entry name" value="Glycine receptor subunit alpha-2"/>
    <property type="match status" value="1"/>
</dbReference>
<keyword evidence="10" id="KW-1015">Disulfide bond</keyword>
<dbReference type="FunFam" id="2.70.170.10:FF:000021">
    <property type="entry name" value="Gamma-aminobutyric acid receptor isoform 3b"/>
    <property type="match status" value="1"/>
</dbReference>
<evidence type="ECO:0000256" key="12">
    <source>
        <dbReference type="ARBA" id="ARBA00023173"/>
    </source>
</evidence>
<dbReference type="CDD" id="cd18991">
    <property type="entry name" value="LGIC_ECD_GlyR"/>
    <property type="match status" value="1"/>
</dbReference>
<sequence>MDIIVIIVFFVGLVNVEPKLSRQEVLKNLMNNTTYDATIAPDFEKDHPTNVTIQIKLTNLHSVSEISMDFSIDIFLRQKWVDERLSFEHLTDDKSLELDQKVMDKIWVPDTYFANEKRGLFHHITVPNKMMHLFRNGTVFYSLRVGLTLSCVMDLSKYPLDSQTCPIQIESYGYTVDNVKFNWEPMEPIVFDEKELAQFTLFDEYDIKSCFRRSNTTGEFACLLAELHLQRNRGYYIIQIFVPSILIVTLSWVSFWLDIDAIPARISLGVLTVLTMTTQSAGARESLPKVSYVKAIDVWMSVCLIFVFASLLEFAYVNVQARRKNKENNSTDKKHFCRSDSVLTDRVKARQDAIHYYLGRVFDSGAEAGQSIRKPRPWFNQITKRSEIASASSDSSCQAM</sequence>
<dbReference type="Pfam" id="PF02932">
    <property type="entry name" value="Neur_chan_memb"/>
    <property type="match status" value="1"/>
</dbReference>
<dbReference type="InterPro" id="IPR006028">
    <property type="entry name" value="GABAA/Glycine_rcpt"/>
</dbReference>
<evidence type="ECO:0000313" key="23">
    <source>
        <dbReference type="EMBL" id="CAG2206983.1"/>
    </source>
</evidence>